<dbReference type="CDD" id="cd00118">
    <property type="entry name" value="LysM"/>
    <property type="match status" value="2"/>
</dbReference>
<evidence type="ECO:0000313" key="4">
    <source>
        <dbReference type="EMBL" id="KAF9736405.1"/>
    </source>
</evidence>
<evidence type="ECO:0000313" key="5">
    <source>
        <dbReference type="Proteomes" id="UP000756921"/>
    </source>
</evidence>
<dbReference type="AlphaFoldDB" id="A0A9P6KRR0"/>
<dbReference type="PANTHER" id="PTHR34997">
    <property type="entry name" value="AM15"/>
    <property type="match status" value="1"/>
</dbReference>
<dbReference type="OrthoDB" id="5985073at2759"/>
<dbReference type="InterPro" id="IPR052210">
    <property type="entry name" value="LysM1-like"/>
</dbReference>
<dbReference type="GO" id="GO:0008061">
    <property type="term" value="F:chitin binding"/>
    <property type="evidence" value="ECO:0007669"/>
    <property type="project" value="UniProtKB-KW"/>
</dbReference>
<name>A0A9P6KRR0_9PLEO</name>
<organism evidence="4 5">
    <name type="scientific">Paraphaeosphaeria minitans</name>
    <dbReference type="NCBI Taxonomy" id="565426"/>
    <lineage>
        <taxon>Eukaryota</taxon>
        <taxon>Fungi</taxon>
        <taxon>Dikarya</taxon>
        <taxon>Ascomycota</taxon>
        <taxon>Pezizomycotina</taxon>
        <taxon>Dothideomycetes</taxon>
        <taxon>Pleosporomycetidae</taxon>
        <taxon>Pleosporales</taxon>
        <taxon>Massarineae</taxon>
        <taxon>Didymosphaeriaceae</taxon>
        <taxon>Paraphaeosphaeria</taxon>
    </lineage>
</organism>
<keyword evidence="1" id="KW-0147">Chitin-binding</keyword>
<comment type="caution">
    <text evidence="4">The sequence shown here is derived from an EMBL/GenBank/DDBJ whole genome shotgun (WGS) entry which is preliminary data.</text>
</comment>
<dbReference type="SMART" id="SM00257">
    <property type="entry name" value="LysM"/>
    <property type="match status" value="2"/>
</dbReference>
<evidence type="ECO:0000256" key="2">
    <source>
        <dbReference type="ARBA" id="ARBA00023026"/>
    </source>
</evidence>
<dbReference type="InterPro" id="IPR018392">
    <property type="entry name" value="LysM"/>
</dbReference>
<protein>
    <submittedName>
        <fullName evidence="4">LysM domain-containing protein</fullName>
    </submittedName>
</protein>
<dbReference type="PROSITE" id="PS51782">
    <property type="entry name" value="LYSM"/>
    <property type="match status" value="3"/>
</dbReference>
<dbReference type="Pfam" id="PF01476">
    <property type="entry name" value="LysM"/>
    <property type="match status" value="2"/>
</dbReference>
<accession>A0A9P6KRR0</accession>
<dbReference type="Proteomes" id="UP000756921">
    <property type="component" value="Unassembled WGS sequence"/>
</dbReference>
<keyword evidence="5" id="KW-1185">Reference proteome</keyword>
<dbReference type="PANTHER" id="PTHR34997:SF1">
    <property type="entry name" value="PEPTIDOGLYCAN-BINDING LYSIN DOMAIN"/>
    <property type="match status" value="1"/>
</dbReference>
<evidence type="ECO:0000256" key="1">
    <source>
        <dbReference type="ARBA" id="ARBA00022669"/>
    </source>
</evidence>
<evidence type="ECO:0000259" key="3">
    <source>
        <dbReference type="PROSITE" id="PS51782"/>
    </source>
</evidence>
<feature type="domain" description="LysM" evidence="3">
    <location>
        <begin position="110"/>
        <end position="158"/>
    </location>
</feature>
<proteinExistence type="predicted"/>
<keyword evidence="2" id="KW-0843">Virulence</keyword>
<dbReference type="EMBL" id="WJXW01000005">
    <property type="protein sequence ID" value="KAF9736405.1"/>
    <property type="molecule type" value="Genomic_DNA"/>
</dbReference>
<reference evidence="4" key="1">
    <citation type="journal article" date="2020" name="Mol. Plant Microbe Interact.">
        <title>Genome Sequence of the Biocontrol Agent Coniothyrium minitans strain Conio (IMI 134523).</title>
        <authorList>
            <person name="Patel D."/>
            <person name="Shittu T.A."/>
            <person name="Baroncelli R."/>
            <person name="Muthumeenakshi S."/>
            <person name="Osborne T.H."/>
            <person name="Janganan T.K."/>
            <person name="Sreenivasaprasad S."/>
        </authorList>
    </citation>
    <scope>NUCLEOTIDE SEQUENCE</scope>
    <source>
        <strain evidence="4">Conio</strain>
    </source>
</reference>
<dbReference type="InterPro" id="IPR036779">
    <property type="entry name" value="LysM_dom_sf"/>
</dbReference>
<feature type="domain" description="LysM" evidence="3">
    <location>
        <begin position="60"/>
        <end position="105"/>
    </location>
</feature>
<sequence>MSTQQTLLNSPFDYTEEFAEEFASLTSSCGATQYSYTQPAAYALGTQSSETPLPAPACTQTYTVKADDTCNSISTAFNVSTSSIVLGNRLLSDCSNLAAVGTICIPQACNIYQIQSDDTCDSIIVARASGVSAPQFLAWNPNINTLCSNLGTLRETYICLSPPGGALIAPSPTVSLPMTQPTTPVPRPTNSFPESNGNCGKWYNITTSDTCDEVSISNSISLKDFYFLNPEIDSQCSNLVLGVSYCVQAVGDIQTYPGYPVTSRYITLTSNTFATTTSSAQVKLPLPSRTATSLLPHASGTTENCFAYKNYREIPAIVDQSQGTDLALYTSFINSCDYTRSTWSVTLEDLVAWNPSLDKNNCTMKPGFSYCVLKDENYKPSKQHALKPPPHCCSITVC</sequence>
<feature type="domain" description="LysM" evidence="3">
    <location>
        <begin position="201"/>
        <end position="247"/>
    </location>
</feature>
<dbReference type="Gene3D" id="3.10.350.10">
    <property type="entry name" value="LysM domain"/>
    <property type="match status" value="3"/>
</dbReference>
<gene>
    <name evidence="4" type="ORF">PMIN01_06321</name>
</gene>
<dbReference type="SUPFAM" id="SSF54106">
    <property type="entry name" value="LysM domain"/>
    <property type="match status" value="1"/>
</dbReference>